<reference evidence="1" key="1">
    <citation type="submission" date="2020-05" db="EMBL/GenBank/DDBJ databases">
        <authorList>
            <person name="Chiriac C."/>
            <person name="Salcher M."/>
            <person name="Ghai R."/>
            <person name="Kavagutti S V."/>
        </authorList>
    </citation>
    <scope>NUCLEOTIDE SEQUENCE</scope>
</reference>
<dbReference type="EMBL" id="CAFBOU010000099">
    <property type="protein sequence ID" value="CAB4997829.1"/>
    <property type="molecule type" value="Genomic_DNA"/>
</dbReference>
<protein>
    <submittedName>
        <fullName evidence="1">Unannotated protein</fullName>
    </submittedName>
</protein>
<dbReference type="AlphaFoldDB" id="A0A6J7P3R5"/>
<proteinExistence type="predicted"/>
<accession>A0A6J7P3R5</accession>
<sequence>MTLLVNAPKAFVPSPLKVRDTNHETPCCGLKPAVAADTWRPKTSAGPRIYLAPPSREQETIVSVGESAPVPSRLAALVQSSAANRELISALTPAAGVAAVEVSEGFATPAASARTWRKRSSAVWPTKSTTRRPLSPGTEITIWRFVPLPCAVTSLSATPSELTRWRIIVTAWSTASVVILFASLEARGCNVTLVPPRRSRPRRTEDAP</sequence>
<name>A0A6J7P3R5_9ZZZZ</name>
<organism evidence="1">
    <name type="scientific">freshwater metagenome</name>
    <dbReference type="NCBI Taxonomy" id="449393"/>
    <lineage>
        <taxon>unclassified sequences</taxon>
        <taxon>metagenomes</taxon>
        <taxon>ecological metagenomes</taxon>
    </lineage>
</organism>
<evidence type="ECO:0000313" key="1">
    <source>
        <dbReference type="EMBL" id="CAB4997829.1"/>
    </source>
</evidence>
<gene>
    <name evidence="1" type="ORF">UFOPK4010_00999</name>
</gene>